<comment type="caution">
    <text evidence="1">The sequence shown here is derived from an EMBL/GenBank/DDBJ whole genome shotgun (WGS) entry which is preliminary data.</text>
</comment>
<sequence>MARSVGASGFGFLEGTDDSWWTGVPAELISAESTSESPLEADSRSISFIMGKTRIERTIDVSPWDERERTRSAPKPRAKQIVPALPQVANRNIRAVGVNSNRGRSQFKTNRPSVITKWALGDSTKSSFHFEEVVVVGAEPKMTDQGLRLKMERFVCETTLKTITIQFDRDNSGDPATAFKGLRVALQKDTDSGLFKIATKSSKRSPVDACIFRSFSGKYRTVIDIDDSEMLQNGDIVIIGPTESTGMFHAKEFSSSDSLINIVSRLLKQVEWVMAAKIAVRPERDALPEPKPVAIAENQTIEWIEAKIHELFENSRKK</sequence>
<evidence type="ECO:0000313" key="1">
    <source>
        <dbReference type="EMBL" id="PJF20151.1"/>
    </source>
</evidence>
<organism evidence="1 2">
    <name type="scientific">Paramicrosporidium saccamoebae</name>
    <dbReference type="NCBI Taxonomy" id="1246581"/>
    <lineage>
        <taxon>Eukaryota</taxon>
        <taxon>Fungi</taxon>
        <taxon>Fungi incertae sedis</taxon>
        <taxon>Cryptomycota</taxon>
        <taxon>Cryptomycota incertae sedis</taxon>
        <taxon>Paramicrosporidium</taxon>
    </lineage>
</organism>
<dbReference type="AlphaFoldDB" id="A0A2H9TQY4"/>
<protein>
    <submittedName>
        <fullName evidence="1">Uncharacterized protein</fullName>
    </submittedName>
</protein>
<dbReference type="EMBL" id="MTSL01000003">
    <property type="protein sequence ID" value="PJF20151.1"/>
    <property type="molecule type" value="Genomic_DNA"/>
</dbReference>
<keyword evidence="2" id="KW-1185">Reference proteome</keyword>
<accession>A0A2H9TQY4</accession>
<dbReference type="Proteomes" id="UP000240830">
    <property type="component" value="Unassembled WGS sequence"/>
</dbReference>
<name>A0A2H9TQY4_9FUNG</name>
<gene>
    <name evidence="1" type="ORF">PSACC_00016</name>
</gene>
<evidence type="ECO:0000313" key="2">
    <source>
        <dbReference type="Proteomes" id="UP000240830"/>
    </source>
</evidence>
<reference evidence="1 2" key="1">
    <citation type="submission" date="2016-10" db="EMBL/GenBank/DDBJ databases">
        <title>The genome of Paramicrosporidium saccamoebae is the missing link in understanding Cryptomycota and Microsporidia evolution.</title>
        <authorList>
            <person name="Quandt C.A."/>
            <person name="Beaudet D."/>
            <person name="Corsaro D."/>
            <person name="Michel R."/>
            <person name="Corradi N."/>
            <person name="James T."/>
        </authorList>
    </citation>
    <scope>NUCLEOTIDE SEQUENCE [LARGE SCALE GENOMIC DNA]</scope>
    <source>
        <strain evidence="1 2">KSL3</strain>
    </source>
</reference>
<proteinExistence type="predicted"/>